<organism evidence="2 3">
    <name type="scientific">Mycena alexandri</name>
    <dbReference type="NCBI Taxonomy" id="1745969"/>
    <lineage>
        <taxon>Eukaryota</taxon>
        <taxon>Fungi</taxon>
        <taxon>Dikarya</taxon>
        <taxon>Basidiomycota</taxon>
        <taxon>Agaricomycotina</taxon>
        <taxon>Agaricomycetes</taxon>
        <taxon>Agaricomycetidae</taxon>
        <taxon>Agaricales</taxon>
        <taxon>Marasmiineae</taxon>
        <taxon>Mycenaceae</taxon>
        <taxon>Mycena</taxon>
    </lineage>
</organism>
<evidence type="ECO:0000313" key="2">
    <source>
        <dbReference type="EMBL" id="KAJ7033782.1"/>
    </source>
</evidence>
<evidence type="ECO:0000256" key="1">
    <source>
        <dbReference type="SAM" id="MobiDB-lite"/>
    </source>
</evidence>
<name>A0AAD6SUQ0_9AGAR</name>
<feature type="region of interest" description="Disordered" evidence="1">
    <location>
        <begin position="125"/>
        <end position="149"/>
    </location>
</feature>
<keyword evidence="3" id="KW-1185">Reference proteome</keyword>
<feature type="compositionally biased region" description="Basic and acidic residues" evidence="1">
    <location>
        <begin position="12"/>
        <end position="31"/>
    </location>
</feature>
<dbReference type="EMBL" id="JARJCM010000062">
    <property type="protein sequence ID" value="KAJ7033782.1"/>
    <property type="molecule type" value="Genomic_DNA"/>
</dbReference>
<dbReference type="Proteomes" id="UP001218188">
    <property type="component" value="Unassembled WGS sequence"/>
</dbReference>
<accession>A0AAD6SUQ0</accession>
<proteinExistence type="predicted"/>
<protein>
    <submittedName>
        <fullName evidence="2">Uncharacterized protein</fullName>
    </submittedName>
</protein>
<comment type="caution">
    <text evidence="2">The sequence shown here is derived from an EMBL/GenBank/DDBJ whole genome shotgun (WGS) entry which is preliminary data.</text>
</comment>
<evidence type="ECO:0000313" key="3">
    <source>
        <dbReference type="Proteomes" id="UP001218188"/>
    </source>
</evidence>
<reference evidence="2" key="1">
    <citation type="submission" date="2023-03" db="EMBL/GenBank/DDBJ databases">
        <title>Massive genome expansion in bonnet fungi (Mycena s.s.) driven by repeated elements and novel gene families across ecological guilds.</title>
        <authorList>
            <consortium name="Lawrence Berkeley National Laboratory"/>
            <person name="Harder C.B."/>
            <person name="Miyauchi S."/>
            <person name="Viragh M."/>
            <person name="Kuo A."/>
            <person name="Thoen E."/>
            <person name="Andreopoulos B."/>
            <person name="Lu D."/>
            <person name="Skrede I."/>
            <person name="Drula E."/>
            <person name="Henrissat B."/>
            <person name="Morin E."/>
            <person name="Kohler A."/>
            <person name="Barry K."/>
            <person name="LaButti K."/>
            <person name="Morin E."/>
            <person name="Salamov A."/>
            <person name="Lipzen A."/>
            <person name="Mereny Z."/>
            <person name="Hegedus B."/>
            <person name="Baldrian P."/>
            <person name="Stursova M."/>
            <person name="Weitz H."/>
            <person name="Taylor A."/>
            <person name="Grigoriev I.V."/>
            <person name="Nagy L.G."/>
            <person name="Martin F."/>
            <person name="Kauserud H."/>
        </authorList>
    </citation>
    <scope>NUCLEOTIDE SEQUENCE</scope>
    <source>
        <strain evidence="2">CBHHK200</strain>
    </source>
</reference>
<feature type="region of interest" description="Disordered" evidence="1">
    <location>
        <begin position="1"/>
        <end position="31"/>
    </location>
</feature>
<sequence>MPGGRPPLNPDTKQEHRQATQARYEAKNVEKRREQARLRMQRCTYCPYTFINLTHTQMKQTGGYNFQRKYRDNAAAASERYRDRKAAEERAECARKLKIKKQARKKEADASRQVALKLAAEVVKTKPQDISSSRKSTKNPRPSSATNVRAVAAARHATEDFSSDEEGIDIQRPHEDTRPLLARRTFTPRKCRECDLDDCPGCACMCMVAMNWIEHEGGHFYPPCKACRVEDCPGCACVCAKTTIWKEHGGHVRTKIPMFTSP</sequence>
<dbReference type="AlphaFoldDB" id="A0AAD6SUQ0"/>
<gene>
    <name evidence="2" type="ORF">C8F04DRAFT_1260513</name>
</gene>
<feature type="compositionally biased region" description="Polar residues" evidence="1">
    <location>
        <begin position="128"/>
        <end position="147"/>
    </location>
</feature>